<dbReference type="AlphaFoldDB" id="A0A7L7KRC2"/>
<protein>
    <submittedName>
        <fullName evidence="1">Uncharacterized protein</fullName>
    </submittedName>
</protein>
<organism evidence="1 2">
    <name type="scientific">Candidatus Xianfuyuplasma coldseepsis</name>
    <dbReference type="NCBI Taxonomy" id="2782163"/>
    <lineage>
        <taxon>Bacteria</taxon>
        <taxon>Bacillati</taxon>
        <taxon>Mycoplasmatota</taxon>
        <taxon>Mollicutes</taxon>
        <taxon>Candidatus Izemoplasmatales</taxon>
        <taxon>Candidatus Izemoplasmataceae</taxon>
        <taxon>Candidatus Xianfuyuplasma</taxon>
    </lineage>
</organism>
<dbReference type="RefSeq" id="WP_258878107.1">
    <property type="nucleotide sequence ID" value="NZ_CP048914.1"/>
</dbReference>
<accession>A0A7L7KRC2</accession>
<dbReference type="KEGG" id="xcl:G4Z02_01605"/>
<dbReference type="EMBL" id="CP048914">
    <property type="protein sequence ID" value="QMS84494.1"/>
    <property type="molecule type" value="Genomic_DNA"/>
</dbReference>
<proteinExistence type="predicted"/>
<sequence length="155" mass="18522">MTYYVEYKKVVQTEPLEILDEDFNQVGSITFPSNKKDDITAQLNNVIYLVESNRLKLNNRYIIKDVHNNVKARVRAGVKIIHSIIEQDKYFFVKSAIWKLFYRIYDDRKMIGDLRLIKRDHKRYYRITLQDNNDVFTLALFFLAHAVRLKALLMT</sequence>
<evidence type="ECO:0000313" key="2">
    <source>
        <dbReference type="Proteomes" id="UP000514720"/>
    </source>
</evidence>
<dbReference type="Proteomes" id="UP000514720">
    <property type="component" value="Chromosome"/>
</dbReference>
<evidence type="ECO:0000313" key="1">
    <source>
        <dbReference type="EMBL" id="QMS84494.1"/>
    </source>
</evidence>
<name>A0A7L7KRC2_9MOLU</name>
<gene>
    <name evidence="1" type="ORF">G4Z02_01605</name>
</gene>
<keyword evidence="2" id="KW-1185">Reference proteome</keyword>
<reference evidence="1 2" key="1">
    <citation type="submission" date="2020-02" db="EMBL/GenBank/DDBJ databases">
        <authorList>
            <person name="Zheng R.K."/>
            <person name="Sun C.M."/>
        </authorList>
    </citation>
    <scope>NUCLEOTIDE SEQUENCE [LARGE SCALE GENOMIC DNA]</scope>
    <source>
        <strain evidence="2">zrk13</strain>
    </source>
</reference>